<accession>A0A450SFW2</accession>
<reference evidence="1" key="1">
    <citation type="submission" date="2019-02" db="EMBL/GenBank/DDBJ databases">
        <authorList>
            <person name="Gruber-Vodicka R. H."/>
            <person name="Seah K. B. B."/>
        </authorList>
    </citation>
    <scope>NUCLEOTIDE SEQUENCE</scope>
    <source>
        <strain evidence="1">BECK_DK161</strain>
        <strain evidence="2">BECK_DK47</strain>
    </source>
</reference>
<evidence type="ECO:0000313" key="1">
    <source>
        <dbReference type="EMBL" id="VFJ51837.1"/>
    </source>
</evidence>
<sequence length="81" mass="9182">MRYYSVALLSGHFPFERSLTDEHPDKLAARCTDTSDTYRIVKNQIKELYAKVASHPLTALKTSSKCSFIHQPGRAGTKIPW</sequence>
<evidence type="ECO:0000313" key="2">
    <source>
        <dbReference type="EMBL" id="VFJ53821.1"/>
    </source>
</evidence>
<gene>
    <name evidence="2" type="ORF">BECKDK2373B_GA0170837_10441</name>
    <name evidence="1" type="ORF">BECKDK2373C_GA0170839_10336</name>
</gene>
<dbReference type="EMBL" id="CAADEY010000033">
    <property type="protein sequence ID" value="VFJ51837.1"/>
    <property type="molecule type" value="Genomic_DNA"/>
</dbReference>
<dbReference type="AlphaFoldDB" id="A0A450SFW2"/>
<proteinExistence type="predicted"/>
<name>A0A450SFW2_9GAMM</name>
<dbReference type="EMBL" id="CAADEX010000044">
    <property type="protein sequence ID" value="VFJ53821.1"/>
    <property type="molecule type" value="Genomic_DNA"/>
</dbReference>
<organism evidence="1">
    <name type="scientific">Candidatus Kentrum sp. DK</name>
    <dbReference type="NCBI Taxonomy" id="2126562"/>
    <lineage>
        <taxon>Bacteria</taxon>
        <taxon>Pseudomonadati</taxon>
        <taxon>Pseudomonadota</taxon>
        <taxon>Gammaproteobacteria</taxon>
        <taxon>Candidatus Kentrum</taxon>
    </lineage>
</organism>
<protein>
    <submittedName>
        <fullName evidence="1">Uncharacterized protein</fullName>
    </submittedName>
</protein>